<proteinExistence type="predicted"/>
<organism evidence="2">
    <name type="scientific">Cacopsylla melanoneura</name>
    <dbReference type="NCBI Taxonomy" id="428564"/>
    <lineage>
        <taxon>Eukaryota</taxon>
        <taxon>Metazoa</taxon>
        <taxon>Ecdysozoa</taxon>
        <taxon>Arthropoda</taxon>
        <taxon>Hexapoda</taxon>
        <taxon>Insecta</taxon>
        <taxon>Pterygota</taxon>
        <taxon>Neoptera</taxon>
        <taxon>Paraneoptera</taxon>
        <taxon>Hemiptera</taxon>
        <taxon>Sternorrhyncha</taxon>
        <taxon>Psylloidea</taxon>
        <taxon>Psyllidae</taxon>
        <taxon>Psyllinae</taxon>
        <taxon>Cacopsylla</taxon>
    </lineage>
</organism>
<evidence type="ECO:0000256" key="1">
    <source>
        <dbReference type="SAM" id="MobiDB-lite"/>
    </source>
</evidence>
<feature type="region of interest" description="Disordered" evidence="1">
    <location>
        <begin position="104"/>
        <end position="134"/>
    </location>
</feature>
<feature type="compositionally biased region" description="Basic residues" evidence="1">
    <location>
        <begin position="196"/>
        <end position="207"/>
    </location>
</feature>
<feature type="compositionally biased region" description="Low complexity" evidence="1">
    <location>
        <begin position="298"/>
        <end position="326"/>
    </location>
</feature>
<feature type="compositionally biased region" description="Low complexity" evidence="1">
    <location>
        <begin position="213"/>
        <end position="229"/>
    </location>
</feature>
<feature type="compositionally biased region" description="Polar residues" evidence="1">
    <location>
        <begin position="176"/>
        <end position="185"/>
    </location>
</feature>
<reference evidence="2" key="1">
    <citation type="submission" date="2021-05" db="EMBL/GenBank/DDBJ databases">
        <authorList>
            <person name="Alioto T."/>
            <person name="Alioto T."/>
            <person name="Gomez Garrido J."/>
        </authorList>
    </citation>
    <scope>NUCLEOTIDE SEQUENCE</scope>
</reference>
<feature type="region of interest" description="Disordered" evidence="1">
    <location>
        <begin position="165"/>
        <end position="237"/>
    </location>
</feature>
<accession>A0A8D8Z6L4</accession>
<evidence type="ECO:0000313" key="2">
    <source>
        <dbReference type="EMBL" id="CAG6741919.1"/>
    </source>
</evidence>
<name>A0A8D8Z6L4_9HEMI</name>
<feature type="region of interest" description="Disordered" evidence="1">
    <location>
        <begin position="298"/>
        <end position="335"/>
    </location>
</feature>
<feature type="compositionally biased region" description="Polar residues" evidence="1">
    <location>
        <begin position="112"/>
        <end position="126"/>
    </location>
</feature>
<protein>
    <submittedName>
        <fullName evidence="2">Uncharacterized protein</fullName>
    </submittedName>
</protein>
<dbReference type="AlphaFoldDB" id="A0A8D8Z6L4"/>
<sequence>MEDVDVRRSTRTRMALQDHVETTEQNQIVLRSRNLVNSNNTMVPNATSRLHAGAISATVGDRRHSITPLFSSYITPSPSPDELVIQQRGRKSLPLVWSPDIDKNKMLRSSARKTPTTPLSRQSTPNPAGVDGAAGTTVLSSQLRPSSCILASKLRRTPRKRLLLDDSIDGGGASNGLDTPTSSSGGLAARRESIRRTRLQMKNRRSRAAGERTLSTSSSTSNLSILSGSNDVSSTTVGDRLNSSLQYSARSDTVDSTTSDVVLSMRTRRSLCVIPNEASRVLPNGIDVSSEVISVDSSRSCSTGSESSRSFSIGSESSSRSLSSGSESGGEKLKAHREDLKDQLCSLDTDQLRELLRDVLERNPLLMDEFGMGGVGKN</sequence>
<dbReference type="EMBL" id="HBUF01430937">
    <property type="protein sequence ID" value="CAG6741919.1"/>
    <property type="molecule type" value="Transcribed_RNA"/>
</dbReference>